<dbReference type="CTD" id="20198559"/>
<dbReference type="InterPro" id="IPR002108">
    <property type="entry name" value="ADF-H"/>
</dbReference>
<dbReference type="Proteomes" id="UP000015101">
    <property type="component" value="Unassembled WGS sequence"/>
</dbReference>
<dbReference type="OrthoDB" id="10249245at2759"/>
<dbReference type="GO" id="GO:0051014">
    <property type="term" value="P:actin filament severing"/>
    <property type="evidence" value="ECO:0000318"/>
    <property type="project" value="GO_Central"/>
</dbReference>
<dbReference type="PRINTS" id="PR00006">
    <property type="entry name" value="COFILIN"/>
</dbReference>
<sequence>MASGVQVSDECKTVFQDVKMGHKYRYVIFCISSDLKMIQVQKKAEPGAEYEDFLADMTEAEDLCECRYAIFDFEYLTKDNQSRNKLIFFMWSPEKAKIKQKMVYASSRDALKKALGEGIAKEVQANDHGDLKWESIMEIISRTERT</sequence>
<dbReference type="FunCoup" id="T1EPQ9">
    <property type="interactions" value="1436"/>
</dbReference>
<dbReference type="InParanoid" id="T1EPQ9"/>
<keyword evidence="2" id="KW-0009">Actin-binding</keyword>
<dbReference type="AlphaFoldDB" id="T1EPQ9"/>
<organism evidence="5 6">
    <name type="scientific">Helobdella robusta</name>
    <name type="common">Californian leech</name>
    <dbReference type="NCBI Taxonomy" id="6412"/>
    <lineage>
        <taxon>Eukaryota</taxon>
        <taxon>Metazoa</taxon>
        <taxon>Spiralia</taxon>
        <taxon>Lophotrochozoa</taxon>
        <taxon>Annelida</taxon>
        <taxon>Clitellata</taxon>
        <taxon>Hirudinea</taxon>
        <taxon>Rhynchobdellida</taxon>
        <taxon>Glossiphoniidae</taxon>
        <taxon>Helobdella</taxon>
    </lineage>
</organism>
<dbReference type="EnsemblMetazoa" id="HelroT160072">
    <property type="protein sequence ID" value="HelroP160072"/>
    <property type="gene ID" value="HelroG160072"/>
</dbReference>
<dbReference type="RefSeq" id="XP_009015338.1">
    <property type="nucleotide sequence ID" value="XM_009017090.1"/>
</dbReference>
<dbReference type="GeneID" id="20198559"/>
<evidence type="ECO:0000256" key="2">
    <source>
        <dbReference type="ARBA" id="ARBA00023203"/>
    </source>
</evidence>
<gene>
    <name evidence="5" type="primary">20198559</name>
    <name evidence="4" type="ORF">HELRODRAFT_160072</name>
</gene>
<comment type="similarity">
    <text evidence="1">Belongs to the actin-binding proteins ADF family.</text>
</comment>
<dbReference type="STRING" id="6412.T1EPQ9"/>
<protein>
    <recommendedName>
        <fullName evidence="3">ADF-H domain-containing protein</fullName>
    </recommendedName>
</protein>
<dbReference type="HOGENOM" id="CLU_094004_3_2_1"/>
<evidence type="ECO:0000256" key="1">
    <source>
        <dbReference type="ARBA" id="ARBA00006844"/>
    </source>
</evidence>
<dbReference type="PANTHER" id="PTHR11913">
    <property type="entry name" value="COFILIN-RELATED"/>
    <property type="match status" value="1"/>
</dbReference>
<dbReference type="EMBL" id="AMQM01000492">
    <property type="status" value="NOT_ANNOTATED_CDS"/>
    <property type="molecule type" value="Genomic_DNA"/>
</dbReference>
<dbReference type="Gene3D" id="3.40.20.10">
    <property type="entry name" value="Severin"/>
    <property type="match status" value="1"/>
</dbReference>
<dbReference type="SUPFAM" id="SSF55753">
    <property type="entry name" value="Actin depolymerizing proteins"/>
    <property type="match status" value="1"/>
</dbReference>
<name>T1EPQ9_HELRO</name>
<dbReference type="InterPro" id="IPR017904">
    <property type="entry name" value="ADF/Cofilin"/>
</dbReference>
<evidence type="ECO:0000259" key="3">
    <source>
        <dbReference type="PROSITE" id="PS51263"/>
    </source>
</evidence>
<dbReference type="PROSITE" id="PS51263">
    <property type="entry name" value="ADF_H"/>
    <property type="match status" value="1"/>
</dbReference>
<proteinExistence type="inferred from homology"/>
<reference evidence="4 6" key="2">
    <citation type="journal article" date="2013" name="Nature">
        <title>Insights into bilaterian evolution from three spiralian genomes.</title>
        <authorList>
            <person name="Simakov O."/>
            <person name="Marletaz F."/>
            <person name="Cho S.J."/>
            <person name="Edsinger-Gonzales E."/>
            <person name="Havlak P."/>
            <person name="Hellsten U."/>
            <person name="Kuo D.H."/>
            <person name="Larsson T."/>
            <person name="Lv J."/>
            <person name="Arendt D."/>
            <person name="Savage R."/>
            <person name="Osoegawa K."/>
            <person name="de Jong P."/>
            <person name="Grimwood J."/>
            <person name="Chapman J.A."/>
            <person name="Shapiro H."/>
            <person name="Aerts A."/>
            <person name="Otillar R.P."/>
            <person name="Terry A.Y."/>
            <person name="Boore J.L."/>
            <person name="Grigoriev I.V."/>
            <person name="Lindberg D.R."/>
            <person name="Seaver E.C."/>
            <person name="Weisblat D.A."/>
            <person name="Putnam N.H."/>
            <person name="Rokhsar D.S."/>
        </authorList>
    </citation>
    <scope>NUCLEOTIDE SEQUENCE</scope>
</reference>
<reference evidence="6" key="1">
    <citation type="submission" date="2012-12" db="EMBL/GenBank/DDBJ databases">
        <authorList>
            <person name="Hellsten U."/>
            <person name="Grimwood J."/>
            <person name="Chapman J.A."/>
            <person name="Shapiro H."/>
            <person name="Aerts A."/>
            <person name="Otillar R.P."/>
            <person name="Terry A.Y."/>
            <person name="Boore J.L."/>
            <person name="Simakov O."/>
            <person name="Marletaz F."/>
            <person name="Cho S.-J."/>
            <person name="Edsinger-Gonzales E."/>
            <person name="Havlak P."/>
            <person name="Kuo D.-H."/>
            <person name="Larsson T."/>
            <person name="Lv J."/>
            <person name="Arendt D."/>
            <person name="Savage R."/>
            <person name="Osoegawa K."/>
            <person name="de Jong P."/>
            <person name="Lindberg D.R."/>
            <person name="Seaver E.C."/>
            <person name="Weisblat D.A."/>
            <person name="Putnam N.H."/>
            <person name="Grigoriev I.V."/>
            <person name="Rokhsar D.S."/>
        </authorList>
    </citation>
    <scope>NUCLEOTIDE SEQUENCE</scope>
</reference>
<dbReference type="OMA" id="ITFYSWS"/>
<dbReference type="GO" id="GO:0015629">
    <property type="term" value="C:actin cytoskeleton"/>
    <property type="evidence" value="ECO:0000318"/>
    <property type="project" value="GO_Central"/>
</dbReference>
<keyword evidence="6" id="KW-1185">Reference proteome</keyword>
<dbReference type="KEGG" id="hro:HELRODRAFT_160072"/>
<dbReference type="CDD" id="cd11286">
    <property type="entry name" value="ADF_cofilin_like"/>
    <property type="match status" value="1"/>
</dbReference>
<dbReference type="Pfam" id="PF00241">
    <property type="entry name" value="Cofilin_ADF"/>
    <property type="match status" value="1"/>
</dbReference>
<feature type="domain" description="ADF-H" evidence="3">
    <location>
        <begin position="4"/>
        <end position="141"/>
    </location>
</feature>
<reference evidence="5" key="3">
    <citation type="submission" date="2015-06" db="UniProtKB">
        <authorList>
            <consortium name="EnsemblMetazoa"/>
        </authorList>
    </citation>
    <scope>IDENTIFICATION</scope>
</reference>
<evidence type="ECO:0000313" key="5">
    <source>
        <dbReference type="EnsemblMetazoa" id="HelroP160072"/>
    </source>
</evidence>
<dbReference type="GO" id="GO:0030043">
    <property type="term" value="P:actin filament fragmentation"/>
    <property type="evidence" value="ECO:0000318"/>
    <property type="project" value="GO_Central"/>
</dbReference>
<dbReference type="GO" id="GO:0051015">
    <property type="term" value="F:actin filament binding"/>
    <property type="evidence" value="ECO:0000318"/>
    <property type="project" value="GO_Central"/>
</dbReference>
<dbReference type="eggNOG" id="KOG1735">
    <property type="taxonomic scope" value="Eukaryota"/>
</dbReference>
<accession>T1EPQ9</accession>
<dbReference type="GO" id="GO:0005737">
    <property type="term" value="C:cytoplasm"/>
    <property type="evidence" value="ECO:0000318"/>
    <property type="project" value="GO_Central"/>
</dbReference>
<evidence type="ECO:0000313" key="6">
    <source>
        <dbReference type="Proteomes" id="UP000015101"/>
    </source>
</evidence>
<dbReference type="InterPro" id="IPR029006">
    <property type="entry name" value="ADF-H/Gelsolin-like_dom_sf"/>
</dbReference>
<dbReference type="EMBL" id="KB096324">
    <property type="protein sequence ID" value="ESO05970.1"/>
    <property type="molecule type" value="Genomic_DNA"/>
</dbReference>
<dbReference type="SMART" id="SM00102">
    <property type="entry name" value="ADF"/>
    <property type="match status" value="1"/>
</dbReference>
<evidence type="ECO:0000313" key="4">
    <source>
        <dbReference type="EMBL" id="ESO05970.1"/>
    </source>
</evidence>